<dbReference type="Proteomes" id="UP001476247">
    <property type="component" value="Unassembled WGS sequence"/>
</dbReference>
<evidence type="ECO:0000313" key="1">
    <source>
        <dbReference type="EMBL" id="GAA5800623.1"/>
    </source>
</evidence>
<proteinExistence type="predicted"/>
<accession>A0ABP9Y0U8</accession>
<organism evidence="1 2">
    <name type="scientific">Helicostylum pulchrum</name>
    <dbReference type="NCBI Taxonomy" id="562976"/>
    <lineage>
        <taxon>Eukaryota</taxon>
        <taxon>Fungi</taxon>
        <taxon>Fungi incertae sedis</taxon>
        <taxon>Mucoromycota</taxon>
        <taxon>Mucoromycotina</taxon>
        <taxon>Mucoromycetes</taxon>
        <taxon>Mucorales</taxon>
        <taxon>Mucorineae</taxon>
        <taxon>Mucoraceae</taxon>
        <taxon>Helicostylum</taxon>
    </lineage>
</organism>
<name>A0ABP9Y0U8_9FUNG</name>
<dbReference type="EMBL" id="BAABUJ010000016">
    <property type="protein sequence ID" value="GAA5800623.1"/>
    <property type="molecule type" value="Genomic_DNA"/>
</dbReference>
<reference evidence="1 2" key="1">
    <citation type="submission" date="2024-04" db="EMBL/GenBank/DDBJ databases">
        <title>genome sequences of Mucor flavus KT1a and Helicostylum pulchrum KT1b strains isolation_sourced from the surface of a dry-aged beef.</title>
        <authorList>
            <person name="Toyotome T."/>
            <person name="Hosono M."/>
            <person name="Torimaru M."/>
            <person name="Fukuda K."/>
            <person name="Mikami N."/>
        </authorList>
    </citation>
    <scope>NUCLEOTIDE SEQUENCE [LARGE SCALE GENOMIC DNA]</scope>
    <source>
        <strain evidence="1 2">KT1b</strain>
    </source>
</reference>
<keyword evidence="2" id="KW-1185">Reference proteome</keyword>
<comment type="caution">
    <text evidence="1">The sequence shown here is derived from an EMBL/GenBank/DDBJ whole genome shotgun (WGS) entry which is preliminary data.</text>
</comment>
<protein>
    <submittedName>
        <fullName evidence="1">Uncharacterized protein</fullName>
    </submittedName>
</protein>
<gene>
    <name evidence="1" type="ORF">HPULCUR_006059</name>
</gene>
<evidence type="ECO:0000313" key="2">
    <source>
        <dbReference type="Proteomes" id="UP001476247"/>
    </source>
</evidence>
<sequence length="244" mass="26015">MANGRRRRVLGEATNVASQRLILRLKRPSTTPSGASLSASAPSTLIAAVSSAASLSSTPAGTVSSAASSSSSAPVALAAPASSGDVALSSAEDKLNSYISDCISEGKKNHGQQSKRLIEQVDVYSPLKNTRSDALNTEIKVDSNIYLKLATLPCGVNETMIRRTMKIHAEANEEDGIIIDIFSNLVQKLPNQERLSHVAEMELIVNFLGPILSPICHCPNKNKLLVWLNRQDKNTSVLQPDATP</sequence>